<dbReference type="FunFam" id="3.40.390.10:FF:000018">
    <property type="entry name" value="Metalloendoproteinase 1"/>
    <property type="match status" value="1"/>
</dbReference>
<evidence type="ECO:0000256" key="7">
    <source>
        <dbReference type="ARBA" id="ARBA00023049"/>
    </source>
</evidence>
<sequence>MLPTPTLSRKEPKPALSLKHLEGSRKGQTVKGLHEIKNYLERFGYANVVANISNYHREHENNDEFDDVLESEIKAYQLNYNLEVTGMLDTQTLQQMMLPRCGVPDIDENGKSSMKWNQYNGGRGNVTSNYGNLSSVCARAFATWAAVIPFHFKEVGGVEHADIYIGFRTGDHGDGLEHSSDGSAVMFPHIGLGVAKRQLGSDDIIDLLPNPTLSRKLPQPALSLKHLEGSRKGQTIKGLHEIKNYLERFGYANVVANISNYHREHENNDEFDDVLESEIKAYQLNYNLEVTGMLDTQTLQQMMLPRCGVPDIDRNGKSSMKWNHYNGGRGNVNFKFYGGGHKWPPSKYNLTYKFTTDGSQTNIDYETLSSVCARAFATWAAVIPFHFKEVGVVEHADIFIGFRTGAHGDGIPFDGPLKTLAHAFAPKDGRLHLDATENWGTGPASDEIDLESIIVHEIGHILGLKHTSDRGAIMFPFIGLGVAKRQLGSDDILGVKTLYGLIG</sequence>
<dbReference type="SUPFAM" id="SSF55486">
    <property type="entry name" value="Metalloproteases ('zincins'), catalytic domain"/>
    <property type="match status" value="2"/>
</dbReference>
<evidence type="ECO:0000256" key="10">
    <source>
        <dbReference type="PIRSR" id="PIRSR621190-1"/>
    </source>
</evidence>
<dbReference type="InterPro" id="IPR021158">
    <property type="entry name" value="Pept_M10A_Zn_BS"/>
</dbReference>
<dbReference type="SUPFAM" id="SSF47090">
    <property type="entry name" value="PGBD-like"/>
    <property type="match status" value="2"/>
</dbReference>
<feature type="binding site" evidence="11">
    <location>
        <position position="466"/>
    </location>
    <ligand>
        <name>Zn(2+)</name>
        <dbReference type="ChEBI" id="CHEBI:29105"/>
        <label>2</label>
        <note>catalytic</note>
    </ligand>
</feature>
<dbReference type="AlphaFoldDB" id="A0A4Y7L9A0"/>
<feature type="binding site" description="in inhibited form" evidence="11">
    <location>
        <position position="307"/>
    </location>
    <ligand>
        <name>Zn(2+)</name>
        <dbReference type="ChEBI" id="CHEBI:29105"/>
        <label>2</label>
        <note>catalytic</note>
    </ligand>
</feature>
<dbReference type="InterPro" id="IPR006026">
    <property type="entry name" value="Peptidase_Metallo"/>
</dbReference>
<comment type="similarity">
    <text evidence="1">Belongs to the peptidase M10A family. Matrix metalloproteinases (MMPs) subfamily.</text>
</comment>
<keyword evidence="6 11" id="KW-0862">Zinc</keyword>
<gene>
    <name evidence="13" type="ORF">C5167_044377</name>
</gene>
<comment type="cofactor">
    <cofactor evidence="11">
        <name>Zn(2+)</name>
        <dbReference type="ChEBI" id="CHEBI:29105"/>
    </cofactor>
    <text evidence="11">Binds 2 Zn(2+) ions per subunit.</text>
</comment>
<accession>A0A4Y7L9A0</accession>
<keyword evidence="9" id="KW-0325">Glycoprotein</keyword>
<dbReference type="GO" id="GO:0004222">
    <property type="term" value="F:metalloendopeptidase activity"/>
    <property type="evidence" value="ECO:0007669"/>
    <property type="project" value="InterPro"/>
</dbReference>
<dbReference type="InterPro" id="IPR021190">
    <property type="entry name" value="Pept_M10A"/>
</dbReference>
<feature type="binding site" evidence="11">
    <location>
        <position position="460"/>
    </location>
    <ligand>
        <name>Zn(2+)</name>
        <dbReference type="ChEBI" id="CHEBI:29105"/>
        <label>2</label>
        <note>catalytic</note>
    </ligand>
</feature>
<feature type="binding site" evidence="11">
    <location>
        <position position="422"/>
    </location>
    <ligand>
        <name>Zn(2+)</name>
        <dbReference type="ChEBI" id="CHEBI:29105"/>
        <label>1</label>
    </ligand>
</feature>
<dbReference type="InterPro" id="IPR001818">
    <property type="entry name" value="Pept_M10_metallopeptidase"/>
</dbReference>
<dbReference type="PANTHER" id="PTHR10201">
    <property type="entry name" value="MATRIX METALLOPROTEINASE"/>
    <property type="match status" value="1"/>
</dbReference>
<name>A0A4Y7L9A0_PAPSO</name>
<organism evidence="13 14">
    <name type="scientific">Papaver somniferum</name>
    <name type="common">Opium poppy</name>
    <dbReference type="NCBI Taxonomy" id="3469"/>
    <lineage>
        <taxon>Eukaryota</taxon>
        <taxon>Viridiplantae</taxon>
        <taxon>Streptophyta</taxon>
        <taxon>Embryophyta</taxon>
        <taxon>Tracheophyta</taxon>
        <taxon>Spermatophyta</taxon>
        <taxon>Magnoliopsida</taxon>
        <taxon>Ranunculales</taxon>
        <taxon>Papaveraceae</taxon>
        <taxon>Papaveroideae</taxon>
        <taxon>Papaver</taxon>
    </lineage>
</organism>
<keyword evidence="14" id="KW-1185">Reference proteome</keyword>
<dbReference type="InterPro" id="IPR002477">
    <property type="entry name" value="Peptidoglycan-bd-like"/>
</dbReference>
<dbReference type="PANTHER" id="PTHR10201:SF213">
    <property type="entry name" value="METALLOENDOPROTEINASE 2-MMP-LIKE"/>
    <property type="match status" value="1"/>
</dbReference>
<protein>
    <recommendedName>
        <fullName evidence="12">Peptidase metallopeptidase domain-containing protein</fullName>
    </recommendedName>
</protein>
<dbReference type="GO" id="GO:0006508">
    <property type="term" value="P:proteolysis"/>
    <property type="evidence" value="ECO:0007669"/>
    <property type="project" value="UniProtKB-KW"/>
</dbReference>
<evidence type="ECO:0000256" key="6">
    <source>
        <dbReference type="ARBA" id="ARBA00022833"/>
    </source>
</evidence>
<feature type="binding site" evidence="11">
    <location>
        <position position="407"/>
    </location>
    <ligand>
        <name>Zn(2+)</name>
        <dbReference type="ChEBI" id="CHEBI:29105"/>
        <label>1</label>
    </ligand>
</feature>
<dbReference type="Pfam" id="PF01471">
    <property type="entry name" value="PG_binding_1"/>
    <property type="match status" value="2"/>
</dbReference>
<dbReference type="GO" id="GO:0031012">
    <property type="term" value="C:extracellular matrix"/>
    <property type="evidence" value="ECO:0007669"/>
    <property type="project" value="InterPro"/>
</dbReference>
<evidence type="ECO:0000313" key="13">
    <source>
        <dbReference type="EMBL" id="RZC81806.1"/>
    </source>
</evidence>
<dbReference type="InterPro" id="IPR036365">
    <property type="entry name" value="PGBD-like_sf"/>
</dbReference>
<comment type="cofactor">
    <cofactor evidence="11">
        <name>Ca(2+)</name>
        <dbReference type="ChEBI" id="CHEBI:29108"/>
    </cofactor>
    <text evidence="11">Can bind about 5 Ca(2+) ions per subunit.</text>
</comment>
<evidence type="ECO:0000256" key="9">
    <source>
        <dbReference type="ARBA" id="ARBA00023180"/>
    </source>
</evidence>
<proteinExistence type="inferred from homology"/>
<evidence type="ECO:0000259" key="12">
    <source>
        <dbReference type="SMART" id="SM00235"/>
    </source>
</evidence>
<dbReference type="PRINTS" id="PR00138">
    <property type="entry name" value="MATRIXIN"/>
</dbReference>
<dbReference type="Pfam" id="PF00413">
    <property type="entry name" value="Peptidase_M10"/>
    <property type="match status" value="2"/>
</dbReference>
<evidence type="ECO:0000313" key="14">
    <source>
        <dbReference type="Proteomes" id="UP000316621"/>
    </source>
</evidence>
<feature type="binding site" evidence="11">
    <location>
        <position position="397"/>
    </location>
    <ligand>
        <name>Ca(2+)</name>
        <dbReference type="ChEBI" id="CHEBI:29108"/>
        <label>2</label>
    </ligand>
</feature>
<dbReference type="PROSITE" id="PS00546">
    <property type="entry name" value="CYSTEINE_SWITCH"/>
    <property type="match status" value="2"/>
</dbReference>
<feature type="binding site" evidence="11">
    <location>
        <position position="474"/>
    </location>
    <ligand>
        <name>Zn(2+)</name>
        <dbReference type="ChEBI" id="CHEBI:29105"/>
        <label>2</label>
        <note>catalytic</note>
    </ligand>
</feature>
<dbReference type="GO" id="GO:0030574">
    <property type="term" value="P:collagen catabolic process"/>
    <property type="evidence" value="ECO:0007669"/>
    <property type="project" value="TreeGrafter"/>
</dbReference>
<feature type="binding site" evidence="11">
    <location>
        <position position="432"/>
    </location>
    <ligand>
        <name>Zn(2+)</name>
        <dbReference type="ChEBI" id="CHEBI:29105"/>
        <label>1</label>
    </ligand>
</feature>
<reference evidence="13 14" key="1">
    <citation type="journal article" date="2018" name="Science">
        <title>The opium poppy genome and morphinan production.</title>
        <authorList>
            <person name="Guo L."/>
            <person name="Winzer T."/>
            <person name="Yang X."/>
            <person name="Li Y."/>
            <person name="Ning Z."/>
            <person name="He Z."/>
            <person name="Teodor R."/>
            <person name="Lu Y."/>
            <person name="Bowser T.A."/>
            <person name="Graham I.A."/>
            <person name="Ye K."/>
        </authorList>
    </citation>
    <scope>NUCLEOTIDE SEQUENCE [LARGE SCALE GENOMIC DNA]</scope>
    <source>
        <strain evidence="14">cv. HN1</strain>
        <tissue evidence="13">Leaves</tissue>
    </source>
</reference>
<dbReference type="GO" id="GO:0008270">
    <property type="term" value="F:zinc ion binding"/>
    <property type="evidence" value="ECO:0007669"/>
    <property type="project" value="InterPro"/>
</dbReference>
<feature type="binding site" evidence="11">
    <location>
        <position position="414"/>
    </location>
    <ligand>
        <name>Ca(2+)</name>
        <dbReference type="ChEBI" id="CHEBI:29108"/>
        <label>3</label>
    </ligand>
</feature>
<keyword evidence="8" id="KW-0865">Zymogen</keyword>
<dbReference type="GO" id="GO:0030198">
    <property type="term" value="P:extracellular matrix organization"/>
    <property type="evidence" value="ECO:0007669"/>
    <property type="project" value="TreeGrafter"/>
</dbReference>
<dbReference type="Gene3D" id="3.40.390.10">
    <property type="entry name" value="Collagenase (Catalytic Domain)"/>
    <property type="match status" value="2"/>
</dbReference>
<dbReference type="Gramene" id="RZC81806">
    <property type="protein sequence ID" value="RZC81806"/>
    <property type="gene ID" value="C5167_044377"/>
</dbReference>
<feature type="binding site" evidence="11">
    <location>
        <position position="409"/>
    </location>
    <ligand>
        <name>Zn(2+)</name>
        <dbReference type="ChEBI" id="CHEBI:29105"/>
        <label>1</label>
    </ligand>
</feature>
<evidence type="ECO:0000256" key="11">
    <source>
        <dbReference type="PIRSR" id="PIRSR621190-2"/>
    </source>
</evidence>
<evidence type="ECO:0000256" key="8">
    <source>
        <dbReference type="ARBA" id="ARBA00023145"/>
    </source>
</evidence>
<evidence type="ECO:0000256" key="5">
    <source>
        <dbReference type="ARBA" id="ARBA00022801"/>
    </source>
</evidence>
<keyword evidence="3 11" id="KW-0479">Metal-binding</keyword>
<dbReference type="EMBL" id="CM010724">
    <property type="protein sequence ID" value="RZC81806.1"/>
    <property type="molecule type" value="Genomic_DNA"/>
</dbReference>
<feature type="domain" description="Peptidase metallopeptidase" evidence="12">
    <location>
        <begin position="339"/>
        <end position="501"/>
    </location>
</feature>
<dbReference type="InterPro" id="IPR024079">
    <property type="entry name" value="MetalloPept_cat_dom_sf"/>
</dbReference>
<feature type="active site" evidence="10">
    <location>
        <position position="457"/>
    </location>
</feature>
<feature type="binding site" evidence="11">
    <location>
        <position position="434"/>
    </location>
    <ligand>
        <name>Ca(2+)</name>
        <dbReference type="ChEBI" id="CHEBI:29108"/>
        <label>3</label>
    </ligand>
</feature>
<feature type="binding site" evidence="11">
    <location>
        <position position="456"/>
    </location>
    <ligand>
        <name>Zn(2+)</name>
        <dbReference type="ChEBI" id="CHEBI:29105"/>
        <label>2</label>
        <note>catalytic</note>
    </ligand>
</feature>
<dbReference type="CDD" id="cd04278">
    <property type="entry name" value="ZnMc_MMP"/>
    <property type="match status" value="1"/>
</dbReference>
<keyword evidence="5" id="KW-0378">Hydrolase</keyword>
<feature type="binding site" evidence="11">
    <location>
        <position position="415"/>
    </location>
    <ligand>
        <name>Ca(2+)</name>
        <dbReference type="ChEBI" id="CHEBI:29108"/>
        <label>3</label>
    </ligand>
</feature>
<dbReference type="Proteomes" id="UP000316621">
    <property type="component" value="Chromosome 10"/>
</dbReference>
<keyword evidence="11" id="KW-0106">Calcium</keyword>
<evidence type="ECO:0000256" key="4">
    <source>
        <dbReference type="ARBA" id="ARBA00022729"/>
    </source>
</evidence>
<keyword evidence="4" id="KW-0732">Signal</keyword>
<dbReference type="SMART" id="SM00235">
    <property type="entry name" value="ZnMc"/>
    <property type="match status" value="1"/>
</dbReference>
<dbReference type="InterPro" id="IPR033739">
    <property type="entry name" value="M10A_MMP"/>
</dbReference>
<feature type="binding site" evidence="11">
    <location>
        <position position="437"/>
    </location>
    <ligand>
        <name>Ca(2+)</name>
        <dbReference type="ChEBI" id="CHEBI:29108"/>
        <label>1</label>
    </ligand>
</feature>
<keyword evidence="2" id="KW-0645">Protease</keyword>
<evidence type="ECO:0000256" key="2">
    <source>
        <dbReference type="ARBA" id="ARBA00022670"/>
    </source>
</evidence>
<feature type="binding site" evidence="11">
    <location>
        <position position="437"/>
    </location>
    <ligand>
        <name>Ca(2+)</name>
        <dbReference type="ChEBI" id="CHEBI:29108"/>
        <label>3</label>
    </ligand>
</feature>
<evidence type="ECO:0000256" key="1">
    <source>
        <dbReference type="ARBA" id="ARBA00009614"/>
    </source>
</evidence>
<keyword evidence="7" id="KW-0482">Metalloprotease</keyword>
<evidence type="ECO:0000256" key="3">
    <source>
        <dbReference type="ARBA" id="ARBA00022723"/>
    </source>
</evidence>